<dbReference type="GO" id="GO:0016757">
    <property type="term" value="F:glycosyltransferase activity"/>
    <property type="evidence" value="ECO:0007669"/>
    <property type="project" value="TreeGrafter"/>
</dbReference>
<dbReference type="AlphaFoldDB" id="A0A562K5Q3"/>
<dbReference type="Gene3D" id="3.40.50.2000">
    <property type="entry name" value="Glycogen Phosphorylase B"/>
    <property type="match status" value="4"/>
</dbReference>
<keyword evidence="3" id="KW-1185">Reference proteome</keyword>
<dbReference type="EMBL" id="VLKI01000001">
    <property type="protein sequence ID" value="TWH90573.1"/>
    <property type="molecule type" value="Genomic_DNA"/>
</dbReference>
<gene>
    <name evidence="2" type="ORF">IQ19_00016</name>
</gene>
<dbReference type="RefSeq" id="WP_144538700.1">
    <property type="nucleotide sequence ID" value="NZ_VLKI01000001.1"/>
</dbReference>
<dbReference type="Pfam" id="PF13692">
    <property type="entry name" value="Glyco_trans_1_4"/>
    <property type="match status" value="2"/>
</dbReference>
<dbReference type="GeneID" id="65401323"/>
<dbReference type="PANTHER" id="PTHR46401:SF2">
    <property type="entry name" value="GLYCOSYLTRANSFERASE WBBK-RELATED"/>
    <property type="match status" value="1"/>
</dbReference>
<dbReference type="PANTHER" id="PTHR46401">
    <property type="entry name" value="GLYCOSYLTRANSFERASE WBBK-RELATED"/>
    <property type="match status" value="1"/>
</dbReference>
<reference evidence="2 3" key="1">
    <citation type="journal article" date="2015" name="Stand. Genomic Sci.">
        <title>Genomic Encyclopedia of Bacterial and Archaeal Type Strains, Phase III: the genomes of soil and plant-associated and newly described type strains.</title>
        <authorList>
            <person name="Whitman W.B."/>
            <person name="Woyke T."/>
            <person name="Klenk H.P."/>
            <person name="Zhou Y."/>
            <person name="Lilburn T.G."/>
            <person name="Beck B.J."/>
            <person name="De Vos P."/>
            <person name="Vandamme P."/>
            <person name="Eisen J.A."/>
            <person name="Garrity G."/>
            <person name="Hugenholtz P."/>
            <person name="Kyrpides N.C."/>
        </authorList>
    </citation>
    <scope>NUCLEOTIDE SEQUENCE [LARGE SCALE GENOMIC DNA]</scope>
    <source>
        <strain evidence="2 3">CGMCC 1.10115</strain>
    </source>
</reference>
<protein>
    <submittedName>
        <fullName evidence="2">Glycosyltransferase involved in cell wall biosynthesis</fullName>
    </submittedName>
</protein>
<dbReference type="Proteomes" id="UP000318667">
    <property type="component" value="Unassembled WGS sequence"/>
</dbReference>
<dbReference type="GO" id="GO:0009103">
    <property type="term" value="P:lipopolysaccharide biosynthetic process"/>
    <property type="evidence" value="ECO:0007669"/>
    <property type="project" value="TreeGrafter"/>
</dbReference>
<evidence type="ECO:0000256" key="1">
    <source>
        <dbReference type="ARBA" id="ARBA00022679"/>
    </source>
</evidence>
<evidence type="ECO:0000313" key="3">
    <source>
        <dbReference type="Proteomes" id="UP000318667"/>
    </source>
</evidence>
<accession>A0A562K5Q3</accession>
<evidence type="ECO:0000313" key="2">
    <source>
        <dbReference type="EMBL" id="TWH90573.1"/>
    </source>
</evidence>
<sequence length="787" mass="89937">MKKILVLNFFPAKNPPTTGGELRYFHFYNELSKYYDVTLISSSHPHPSVRVVEHSTSLREYLVPNDKNIQGRINKELQGKVGIEYSALVATLASNHPNKYHEVFLNLYEQSDIIIHESPFTLGYDIFFGFDEKPRIYNSYNHEAELAKQMWDGIEAEKYIEYFFEVEKEMVLMADLVFTVSDEDRKSFVKSYGINEDKIKLAPNGIIPEELKNNLRENHNQGPTAFFIGSKHPPNYKAVNFIINNLAENCRDINFVIAGDCCNQFKGVSKRNVKLLGRIENTKKKELLANADIAINPMFTGGGTNLKTVEFLSAGLPLISTSKGVRGLRITPDEHYIEADKNNFAAILNKAINDRERLKRISLNGKKHIDQNFSWKEIVLKFKEEIDKISKSKKRENILVLNDFKVSAALSGGEVRLKQLYSELSKNYNIIMLCFTTSKVIEKKRITDYFIEIGIPKTDEHVQENMKVKKLFHISVSDIVNSYMCIKNNLLMKISQLLYRKSDFIITAHPYMFPLIQDMEGKPLIYESLNVETKLKEEMLKGHPRYNFLAGQVRNIENTALKKSKLVITVSDEDKNQFIKLFQKNPQKFVTIKNGIKLKEYNYYEEDFSSIKGLFKGAPVIIFIGSNHFPNVKALQFIEQDLALKLKNYYFLIIGSVCNSVSKAPPQNVLLFNTLNETFKDALFRVADVAINPIITGSGSNVKLAEYFGRKIPVVSTPFGARGYEITNGTHAIICSLNEFANKIPPLIKSSNLKLNLVNNAFDYVEQELTWNSLAKQYQNALKSVTK</sequence>
<proteinExistence type="predicted"/>
<dbReference type="OrthoDB" id="9802525at2"/>
<dbReference type="CDD" id="cd03801">
    <property type="entry name" value="GT4_PimA-like"/>
    <property type="match status" value="2"/>
</dbReference>
<dbReference type="SUPFAM" id="SSF53756">
    <property type="entry name" value="UDP-Glycosyltransferase/glycogen phosphorylase"/>
    <property type="match status" value="2"/>
</dbReference>
<organism evidence="2 3">
    <name type="scientific">Cytobacillus oceanisediminis</name>
    <dbReference type="NCBI Taxonomy" id="665099"/>
    <lineage>
        <taxon>Bacteria</taxon>
        <taxon>Bacillati</taxon>
        <taxon>Bacillota</taxon>
        <taxon>Bacilli</taxon>
        <taxon>Bacillales</taxon>
        <taxon>Bacillaceae</taxon>
        <taxon>Cytobacillus</taxon>
    </lineage>
</organism>
<comment type="caution">
    <text evidence="2">The sequence shown here is derived from an EMBL/GenBank/DDBJ whole genome shotgun (WGS) entry which is preliminary data.</text>
</comment>
<name>A0A562K5Q3_9BACI</name>
<keyword evidence="1 2" id="KW-0808">Transferase</keyword>